<evidence type="ECO:0000313" key="13">
    <source>
        <dbReference type="Proteomes" id="UP000678393"/>
    </source>
</evidence>
<feature type="domain" description="SET" evidence="9">
    <location>
        <begin position="105"/>
        <end position="228"/>
    </location>
</feature>
<reference evidence="12" key="1">
    <citation type="submission" date="2021-04" db="EMBL/GenBank/DDBJ databases">
        <authorList>
            <consortium name="Molecular Ecology Group"/>
        </authorList>
    </citation>
    <scope>NUCLEOTIDE SEQUENCE</scope>
</reference>
<keyword evidence="13" id="KW-1185">Reference proteome</keyword>
<keyword evidence="6" id="KW-0949">S-adenosyl-L-methionine</keyword>
<dbReference type="GO" id="GO:0010468">
    <property type="term" value="P:regulation of gene expression"/>
    <property type="evidence" value="ECO:0007669"/>
    <property type="project" value="TreeGrafter"/>
</dbReference>
<keyword evidence="3" id="KW-0158">Chromosome</keyword>
<keyword evidence="5" id="KW-0808">Transferase</keyword>
<dbReference type="SUPFAM" id="SSF82199">
    <property type="entry name" value="SET domain"/>
    <property type="match status" value="1"/>
</dbReference>
<comment type="subcellular location">
    <subcellularLocation>
        <location evidence="2">Chromosome</location>
    </subcellularLocation>
    <subcellularLocation>
        <location evidence="1">Nucleus</location>
    </subcellularLocation>
</comment>
<dbReference type="PROSITE" id="PS50280">
    <property type="entry name" value="SET"/>
    <property type="match status" value="1"/>
</dbReference>
<dbReference type="InterPro" id="IPR042294">
    <property type="entry name" value="SETD2_animal"/>
</dbReference>
<dbReference type="GO" id="GO:0032259">
    <property type="term" value="P:methylation"/>
    <property type="evidence" value="ECO:0007669"/>
    <property type="project" value="UniProtKB-KW"/>
</dbReference>
<dbReference type="InterPro" id="IPR046341">
    <property type="entry name" value="SET_dom_sf"/>
</dbReference>
<dbReference type="Proteomes" id="UP000678393">
    <property type="component" value="Unassembled WGS sequence"/>
</dbReference>
<proteinExistence type="predicted"/>
<accession>A0A8S3ZQT8</accession>
<dbReference type="GO" id="GO:0005694">
    <property type="term" value="C:chromosome"/>
    <property type="evidence" value="ECO:0007669"/>
    <property type="project" value="UniProtKB-SubCell"/>
</dbReference>
<feature type="compositionally biased region" description="Low complexity" evidence="8">
    <location>
        <begin position="459"/>
        <end position="473"/>
    </location>
</feature>
<dbReference type="PROSITE" id="PS51215">
    <property type="entry name" value="AWS"/>
    <property type="match status" value="1"/>
</dbReference>
<dbReference type="SMART" id="SM00317">
    <property type="entry name" value="SET"/>
    <property type="match status" value="1"/>
</dbReference>
<dbReference type="AlphaFoldDB" id="A0A8S3ZQT8"/>
<dbReference type="Pfam" id="PF00856">
    <property type="entry name" value="SET"/>
    <property type="match status" value="1"/>
</dbReference>
<dbReference type="Gene3D" id="2.170.270.10">
    <property type="entry name" value="SET domain"/>
    <property type="match status" value="1"/>
</dbReference>
<dbReference type="InterPro" id="IPR044437">
    <property type="entry name" value="SETD2/Set2_SET"/>
</dbReference>
<dbReference type="PANTHER" id="PTHR46711">
    <property type="entry name" value="HISTONE-LYSINE N-METHYLTRANSFERASE SETD2"/>
    <property type="match status" value="1"/>
</dbReference>
<keyword evidence="7" id="KW-0539">Nucleus</keyword>
<feature type="non-terminal residue" evidence="12">
    <location>
        <position position="664"/>
    </location>
</feature>
<protein>
    <recommendedName>
        <fullName evidence="14">Histone-lysine N-methyltransferase</fullName>
    </recommendedName>
</protein>
<feature type="region of interest" description="Disordered" evidence="8">
    <location>
        <begin position="457"/>
        <end position="484"/>
    </location>
</feature>
<evidence type="ECO:0000259" key="9">
    <source>
        <dbReference type="PROSITE" id="PS50280"/>
    </source>
</evidence>
<feature type="domain" description="AWS" evidence="11">
    <location>
        <begin position="55"/>
        <end position="108"/>
    </location>
</feature>
<dbReference type="PANTHER" id="PTHR46711:SF1">
    <property type="entry name" value="HISTONE-LYSINE N-METHYLTRANSFERASE SETD2"/>
    <property type="match status" value="1"/>
</dbReference>
<evidence type="ECO:0000256" key="3">
    <source>
        <dbReference type="ARBA" id="ARBA00022454"/>
    </source>
</evidence>
<feature type="domain" description="Post-SET" evidence="10">
    <location>
        <begin position="234"/>
        <end position="250"/>
    </location>
</feature>
<evidence type="ECO:0000256" key="4">
    <source>
        <dbReference type="ARBA" id="ARBA00022603"/>
    </source>
</evidence>
<evidence type="ECO:0000256" key="2">
    <source>
        <dbReference type="ARBA" id="ARBA00004286"/>
    </source>
</evidence>
<dbReference type="SMART" id="SM00570">
    <property type="entry name" value="AWS"/>
    <property type="match status" value="1"/>
</dbReference>
<feature type="region of interest" description="Disordered" evidence="8">
    <location>
        <begin position="512"/>
        <end position="588"/>
    </location>
</feature>
<evidence type="ECO:0000256" key="8">
    <source>
        <dbReference type="SAM" id="MobiDB-lite"/>
    </source>
</evidence>
<dbReference type="PROSITE" id="PS50868">
    <property type="entry name" value="POST_SET"/>
    <property type="match status" value="1"/>
</dbReference>
<evidence type="ECO:0008006" key="14">
    <source>
        <dbReference type="Google" id="ProtNLM"/>
    </source>
</evidence>
<evidence type="ECO:0000256" key="1">
    <source>
        <dbReference type="ARBA" id="ARBA00004123"/>
    </source>
</evidence>
<dbReference type="GO" id="GO:0046975">
    <property type="term" value="F:histone H3K36 methyltransferase activity"/>
    <property type="evidence" value="ECO:0007669"/>
    <property type="project" value="InterPro"/>
</dbReference>
<evidence type="ECO:0000313" key="12">
    <source>
        <dbReference type="EMBL" id="CAG5130105.1"/>
    </source>
</evidence>
<dbReference type="SMART" id="SM00508">
    <property type="entry name" value="PostSET"/>
    <property type="match status" value="1"/>
</dbReference>
<keyword evidence="4" id="KW-0489">Methyltransferase</keyword>
<dbReference type="CDD" id="cd19172">
    <property type="entry name" value="SET_SETD2"/>
    <property type="match status" value="1"/>
</dbReference>
<gene>
    <name evidence="12" type="ORF">CUNI_LOCUS15663</name>
</gene>
<feature type="region of interest" description="Disordered" evidence="8">
    <location>
        <begin position="1"/>
        <end position="25"/>
    </location>
</feature>
<comment type="caution">
    <text evidence="12">The sequence shown here is derived from an EMBL/GenBank/DDBJ whole genome shotgun (WGS) entry which is preliminary data.</text>
</comment>
<name>A0A8S3ZQT8_9EUPU</name>
<evidence type="ECO:0000256" key="6">
    <source>
        <dbReference type="ARBA" id="ARBA00022691"/>
    </source>
</evidence>
<sequence length="664" mass="74200">QENDDRVSPEDESNDMEEDKAEEDLAGIVARPDFPKFEIITENIHLTERKRSKSMKRMLCDCTTSRVDRSKGITACGSDCLNRMLMIECGYRCPCGDYCTNKRFQKKQYSRTLPFKAGDKGWGLRAEEDMEERGTFIMEYVGELLGYEEFVRRTRQYAKAGLIHHYFMALNADEVIDATLRGSISRFINHSCDPNCETQKWTVNGELRVGFFTRKPIKKGEELTFDYQFEHYGEAQKCYCGAENCRGYIGLVKSPTRNNRKKEKKKKEIFKDELLEEDIEELSLLDGMRNKNHVLDLCRLMVRAEKVQHRMAILKILQDTTESACLRLFLDYHGLPLLWSWMADIGTADYSAQTQELKLLMLSVLKGLPITNKTALKESKIPDVVERWAFAAVVAARKPPPPPPPATTATTLVTLSTVAADSIANTTTALTDNEAVAVSPPVTSVYEAASVIEDTETPAAVEPEATTSSESSPPASPPPLLPSLNTVTPVSILASAKASRDAKGKRRVTFAEMHEESTFSPEPHEDMDENDDISSSTQGTGDTDGLEGTAAERLLQCELKSDDSLSSNMADSTSSSGSASDTDNSDTEALIKDPLASLAAECISQWSSLKEVFKIPKRVRVEERKKTEMELDVLYKKDLETSDPYAKWKGSKVRSRKKALEDDD</sequence>
<dbReference type="GO" id="GO:0005634">
    <property type="term" value="C:nucleus"/>
    <property type="evidence" value="ECO:0007669"/>
    <property type="project" value="UniProtKB-SubCell"/>
</dbReference>
<dbReference type="InterPro" id="IPR006560">
    <property type="entry name" value="AWS_dom"/>
</dbReference>
<evidence type="ECO:0000256" key="7">
    <source>
        <dbReference type="ARBA" id="ARBA00023242"/>
    </source>
</evidence>
<feature type="non-terminal residue" evidence="12">
    <location>
        <position position="1"/>
    </location>
</feature>
<organism evidence="12 13">
    <name type="scientific">Candidula unifasciata</name>
    <dbReference type="NCBI Taxonomy" id="100452"/>
    <lineage>
        <taxon>Eukaryota</taxon>
        <taxon>Metazoa</taxon>
        <taxon>Spiralia</taxon>
        <taxon>Lophotrochozoa</taxon>
        <taxon>Mollusca</taxon>
        <taxon>Gastropoda</taxon>
        <taxon>Heterobranchia</taxon>
        <taxon>Euthyneura</taxon>
        <taxon>Panpulmonata</taxon>
        <taxon>Eupulmonata</taxon>
        <taxon>Stylommatophora</taxon>
        <taxon>Helicina</taxon>
        <taxon>Helicoidea</taxon>
        <taxon>Geomitridae</taxon>
        <taxon>Candidula</taxon>
    </lineage>
</organism>
<dbReference type="InterPro" id="IPR003616">
    <property type="entry name" value="Post-SET_dom"/>
</dbReference>
<evidence type="ECO:0000259" key="10">
    <source>
        <dbReference type="PROSITE" id="PS50868"/>
    </source>
</evidence>
<dbReference type="OrthoDB" id="422362at2759"/>
<evidence type="ECO:0000256" key="5">
    <source>
        <dbReference type="ARBA" id="ARBA00022679"/>
    </source>
</evidence>
<dbReference type="EMBL" id="CAJHNH020003846">
    <property type="protein sequence ID" value="CAG5130105.1"/>
    <property type="molecule type" value="Genomic_DNA"/>
</dbReference>
<feature type="compositionally biased region" description="Acidic residues" evidence="8">
    <location>
        <begin position="10"/>
        <end position="25"/>
    </location>
</feature>
<dbReference type="InterPro" id="IPR001214">
    <property type="entry name" value="SET_dom"/>
</dbReference>
<evidence type="ECO:0000259" key="11">
    <source>
        <dbReference type="PROSITE" id="PS51215"/>
    </source>
</evidence>
<dbReference type="Pfam" id="PF17907">
    <property type="entry name" value="AWS"/>
    <property type="match status" value="1"/>
</dbReference>
<feature type="compositionally biased region" description="Low complexity" evidence="8">
    <location>
        <begin position="564"/>
        <end position="582"/>
    </location>
</feature>